<dbReference type="PANTHER" id="PTHR24559">
    <property type="entry name" value="TRANSPOSON TY3-I GAG-POL POLYPROTEIN"/>
    <property type="match status" value="1"/>
</dbReference>
<sequence>MTKADREKTAFMTLSGNYYYNVMPFGLKNAGATYQRMMNKVFRGEIGDMLE</sequence>
<proteinExistence type="predicted"/>
<reference evidence="1 2" key="1">
    <citation type="journal article" date="2018" name="Front. Plant Sci.">
        <title>Red Clover (Trifolium pratense) and Zigzag Clover (T. medium) - A Picture of Genomic Similarities and Differences.</title>
        <authorList>
            <person name="Dluhosova J."/>
            <person name="Istvanek J."/>
            <person name="Nedelnik J."/>
            <person name="Repkova J."/>
        </authorList>
    </citation>
    <scope>NUCLEOTIDE SEQUENCE [LARGE SCALE GENOMIC DNA]</scope>
    <source>
        <strain evidence="2">cv. 10/8</strain>
        <tissue evidence="1">Leaf</tissue>
    </source>
</reference>
<dbReference type="InterPro" id="IPR053134">
    <property type="entry name" value="RNA-dir_DNA_polymerase"/>
</dbReference>
<dbReference type="PANTHER" id="PTHR24559:SF444">
    <property type="entry name" value="REVERSE TRANSCRIPTASE DOMAIN-CONTAINING PROTEIN"/>
    <property type="match status" value="1"/>
</dbReference>
<dbReference type="Proteomes" id="UP000265520">
    <property type="component" value="Unassembled WGS sequence"/>
</dbReference>
<dbReference type="SUPFAM" id="SSF56672">
    <property type="entry name" value="DNA/RNA polymerases"/>
    <property type="match status" value="1"/>
</dbReference>
<evidence type="ECO:0000313" key="2">
    <source>
        <dbReference type="Proteomes" id="UP000265520"/>
    </source>
</evidence>
<dbReference type="AlphaFoldDB" id="A0A392UKZ1"/>
<keyword evidence="2" id="KW-1185">Reference proteome</keyword>
<keyword evidence="1" id="KW-0808">Transferase</keyword>
<keyword evidence="1" id="KW-0548">Nucleotidyltransferase</keyword>
<dbReference type="InterPro" id="IPR043128">
    <property type="entry name" value="Rev_trsase/Diguanyl_cyclase"/>
</dbReference>
<accession>A0A392UKZ1</accession>
<dbReference type="EMBL" id="LXQA010830137">
    <property type="protein sequence ID" value="MCI73040.1"/>
    <property type="molecule type" value="Genomic_DNA"/>
</dbReference>
<organism evidence="1 2">
    <name type="scientific">Trifolium medium</name>
    <dbReference type="NCBI Taxonomy" id="97028"/>
    <lineage>
        <taxon>Eukaryota</taxon>
        <taxon>Viridiplantae</taxon>
        <taxon>Streptophyta</taxon>
        <taxon>Embryophyta</taxon>
        <taxon>Tracheophyta</taxon>
        <taxon>Spermatophyta</taxon>
        <taxon>Magnoliopsida</taxon>
        <taxon>eudicotyledons</taxon>
        <taxon>Gunneridae</taxon>
        <taxon>Pentapetalae</taxon>
        <taxon>rosids</taxon>
        <taxon>fabids</taxon>
        <taxon>Fabales</taxon>
        <taxon>Fabaceae</taxon>
        <taxon>Papilionoideae</taxon>
        <taxon>50 kb inversion clade</taxon>
        <taxon>NPAAA clade</taxon>
        <taxon>Hologalegina</taxon>
        <taxon>IRL clade</taxon>
        <taxon>Trifolieae</taxon>
        <taxon>Trifolium</taxon>
    </lineage>
</organism>
<keyword evidence="1" id="KW-0695">RNA-directed DNA polymerase</keyword>
<dbReference type="Gene3D" id="3.10.10.10">
    <property type="entry name" value="HIV Type 1 Reverse Transcriptase, subunit A, domain 1"/>
    <property type="match status" value="1"/>
</dbReference>
<dbReference type="InterPro" id="IPR043502">
    <property type="entry name" value="DNA/RNA_pol_sf"/>
</dbReference>
<name>A0A392UKZ1_9FABA</name>
<dbReference type="GO" id="GO:0003964">
    <property type="term" value="F:RNA-directed DNA polymerase activity"/>
    <property type="evidence" value="ECO:0007669"/>
    <property type="project" value="UniProtKB-KW"/>
</dbReference>
<comment type="caution">
    <text evidence="1">The sequence shown here is derived from an EMBL/GenBank/DDBJ whole genome shotgun (WGS) entry which is preliminary data.</text>
</comment>
<protein>
    <submittedName>
        <fullName evidence="1">RNA-directed DNA polymerase (Reverse transcriptase)</fullName>
    </submittedName>
</protein>
<feature type="non-terminal residue" evidence="1">
    <location>
        <position position="51"/>
    </location>
</feature>
<dbReference type="Gene3D" id="3.30.70.270">
    <property type="match status" value="1"/>
</dbReference>
<evidence type="ECO:0000313" key="1">
    <source>
        <dbReference type="EMBL" id="MCI73040.1"/>
    </source>
</evidence>